<dbReference type="PRINTS" id="PR00368">
    <property type="entry name" value="FADPNR"/>
</dbReference>
<evidence type="ECO:0000256" key="2">
    <source>
        <dbReference type="ARBA" id="ARBA00005272"/>
    </source>
</evidence>
<evidence type="ECO:0000256" key="3">
    <source>
        <dbReference type="ARBA" id="ARBA00022630"/>
    </source>
</evidence>
<dbReference type="PANTHER" id="PTHR42913">
    <property type="entry name" value="APOPTOSIS-INDUCING FACTOR 1"/>
    <property type="match status" value="1"/>
</dbReference>
<keyword evidence="3" id="KW-0285">Flavoprotein</keyword>
<name>A0AAW7ZE29_9FIRM</name>
<comment type="caution">
    <text evidence="7">The sequence shown here is derived from an EMBL/GenBank/DDBJ whole genome shotgun (WGS) entry which is preliminary data.</text>
</comment>
<comment type="cofactor">
    <cofactor evidence="1">
        <name>FAD</name>
        <dbReference type="ChEBI" id="CHEBI:57692"/>
    </cofactor>
</comment>
<feature type="domain" description="FAD/NAD(P)-binding" evidence="6">
    <location>
        <begin position="5"/>
        <end position="318"/>
    </location>
</feature>
<dbReference type="GO" id="GO:0019646">
    <property type="term" value="P:aerobic electron transport chain"/>
    <property type="evidence" value="ECO:0007669"/>
    <property type="project" value="TreeGrafter"/>
</dbReference>
<dbReference type="InterPro" id="IPR023753">
    <property type="entry name" value="FAD/NAD-binding_dom"/>
</dbReference>
<reference evidence="7" key="1">
    <citation type="journal article" date="2023" name="J. Hazard. Mater.">
        <title>Anaerobic biodegradation of pyrene and benzo[a]pyrene by a new sulfate-reducing Desulforamulus aquiferis strain DSA.</title>
        <authorList>
            <person name="Zhang Z."/>
            <person name="Sun J."/>
            <person name="Gong X."/>
            <person name="Wang C."/>
            <person name="Wang H."/>
        </authorList>
    </citation>
    <scope>NUCLEOTIDE SEQUENCE</scope>
    <source>
        <strain evidence="7">DSA</strain>
    </source>
</reference>
<evidence type="ECO:0000256" key="1">
    <source>
        <dbReference type="ARBA" id="ARBA00001974"/>
    </source>
</evidence>
<evidence type="ECO:0000313" key="7">
    <source>
        <dbReference type="EMBL" id="MDO7787651.1"/>
    </source>
</evidence>
<dbReference type="Proteomes" id="UP001172911">
    <property type="component" value="Unassembled WGS sequence"/>
</dbReference>
<dbReference type="RefSeq" id="WP_304542860.1">
    <property type="nucleotide sequence ID" value="NZ_JARPTC010000015.1"/>
</dbReference>
<comment type="similarity">
    <text evidence="2">Belongs to the NADH dehydrogenase family.</text>
</comment>
<keyword evidence="8" id="KW-1185">Reference proteome</keyword>
<dbReference type="PANTHER" id="PTHR42913:SF3">
    <property type="entry name" value="64 KDA MITOCHONDRIAL NADH DEHYDROGENASE (EUROFUNG)"/>
    <property type="match status" value="1"/>
</dbReference>
<dbReference type="AlphaFoldDB" id="A0AAW7ZE29"/>
<dbReference type="InterPro" id="IPR036188">
    <property type="entry name" value="FAD/NAD-bd_sf"/>
</dbReference>
<organism evidence="7 8">
    <name type="scientific">Desulforamulus aquiferis</name>
    <dbReference type="NCBI Taxonomy" id="1397668"/>
    <lineage>
        <taxon>Bacteria</taxon>
        <taxon>Bacillati</taxon>
        <taxon>Bacillota</taxon>
        <taxon>Clostridia</taxon>
        <taxon>Eubacteriales</taxon>
        <taxon>Peptococcaceae</taxon>
        <taxon>Desulforamulus</taxon>
    </lineage>
</organism>
<keyword evidence="4" id="KW-0274">FAD</keyword>
<gene>
    <name evidence="7" type="ORF">P6N53_10525</name>
</gene>
<proteinExistence type="inferred from homology"/>
<accession>A0AAW7ZE29</accession>
<dbReference type="Gene3D" id="3.50.50.100">
    <property type="match status" value="1"/>
</dbReference>
<dbReference type="EMBL" id="JARPTC010000015">
    <property type="protein sequence ID" value="MDO7787651.1"/>
    <property type="molecule type" value="Genomic_DNA"/>
</dbReference>
<keyword evidence="5" id="KW-0560">Oxidoreductase</keyword>
<evidence type="ECO:0000256" key="4">
    <source>
        <dbReference type="ARBA" id="ARBA00022827"/>
    </source>
</evidence>
<protein>
    <submittedName>
        <fullName evidence="7">NAD(P)/FAD-dependent oxidoreductase</fullName>
    </submittedName>
</protein>
<sequence length="400" mass="44414">MVRKNIVVLGAGYGGVRVTQRLSSFLLHRSDYQIVLIDKNEYHTFMTQLHEVALGVNDYNDVIVPLQDILDERNITFIKGQVHKINSANREIELEKGEIKIPFCYLVIALGGEPEYFGIDGLEEYSTSLSSLENAKELYSVVRKELSYREKTLTFVVGGGGLTGVEMAGELACFIGRYAEENHIKEDNFKIILIESADELLPGMSQKVASYARQSLQQSGVEVITADRLTRVTPGEIYLASGRTINFTTFIWAGGIRGNRIIAESGFETDNRGRMIVNSCLQYVKDKQVFAVGDSALAKDPKTGLPVLPTAQAALRQGKVVAENILAEITGGQRVEYQPGNILLLINVGRKQGLGEAKRFFKITGKPAAWLKKLIPMRYLYLLGGVKLLGHRLFSLNRPK</sequence>
<dbReference type="InterPro" id="IPR051169">
    <property type="entry name" value="NADH-Q_oxidoreductase"/>
</dbReference>
<dbReference type="Pfam" id="PF07992">
    <property type="entry name" value="Pyr_redox_2"/>
    <property type="match status" value="1"/>
</dbReference>
<evidence type="ECO:0000313" key="8">
    <source>
        <dbReference type="Proteomes" id="UP001172911"/>
    </source>
</evidence>
<evidence type="ECO:0000259" key="6">
    <source>
        <dbReference type="Pfam" id="PF07992"/>
    </source>
</evidence>
<reference evidence="7" key="2">
    <citation type="submission" date="2023-03" db="EMBL/GenBank/DDBJ databases">
        <authorList>
            <person name="Zhang Z."/>
        </authorList>
    </citation>
    <scope>NUCLEOTIDE SEQUENCE</scope>
    <source>
        <strain evidence="7">DSA</strain>
    </source>
</reference>
<dbReference type="SUPFAM" id="SSF51905">
    <property type="entry name" value="FAD/NAD(P)-binding domain"/>
    <property type="match status" value="2"/>
</dbReference>
<dbReference type="GO" id="GO:0003955">
    <property type="term" value="F:NAD(P)H dehydrogenase (quinone) activity"/>
    <property type="evidence" value="ECO:0007669"/>
    <property type="project" value="TreeGrafter"/>
</dbReference>
<evidence type="ECO:0000256" key="5">
    <source>
        <dbReference type="ARBA" id="ARBA00023002"/>
    </source>
</evidence>